<proteinExistence type="predicted"/>
<sequence length="465" mass="51513">MLIFDIIPYITKISIDSGVNIIYKTVLKGGYYTAIDKNQIDYQADSLICIDENGQIANIVCPMDEDYETIQLEASQQDNLVVLAEDQVILPGFVDLHVHAPQWPNAGLALDRPLYEWLDQYTFPLEAKFKDANYAHLVYDNLVETLLANGTTTALYFGSVDNTGNVELAKACLTHHQRGFVGKVVMDNPEQTPDYYRDESAQTALDETEAFIHEVEQLNKDQAIPVTPVITPRFLPSCTDEVLVGLGKLAAQYNLPIQSHCSESDWENGYALETHGKRDAAVLDEFGLLTDKTVLAHGTLLNDEDLDRFKNRGVGIAHCPISNVYFGNAVMATHKILEKDVKVGMGTDISGGFDPSIYQNIRQAIMSSRMLEDGVDSQLSPEVRGQKSSAITAKNAFYMATVGGAKSLNLPTGQIKEGYAADLQVVHTKYPTFGHQKPEETFEKVMYQTTASEIDHVMTQGVFVK</sequence>
<dbReference type="InterPro" id="IPR006680">
    <property type="entry name" value="Amidohydro-rel"/>
</dbReference>
<dbReference type="Pfam" id="PF01979">
    <property type="entry name" value="Amidohydro_1"/>
    <property type="match status" value="1"/>
</dbReference>
<evidence type="ECO:0000256" key="3">
    <source>
        <dbReference type="ARBA" id="ARBA00022801"/>
    </source>
</evidence>
<dbReference type="Gene3D" id="3.20.20.140">
    <property type="entry name" value="Metal-dependent hydrolases"/>
    <property type="match status" value="1"/>
</dbReference>
<evidence type="ECO:0000313" key="6">
    <source>
        <dbReference type="EMBL" id="SCB83407.1"/>
    </source>
</evidence>
<dbReference type="Proteomes" id="UP000199268">
    <property type="component" value="Unassembled WGS sequence"/>
</dbReference>
<dbReference type="Gene3D" id="2.30.40.10">
    <property type="entry name" value="Urease, subunit C, domain 1"/>
    <property type="match status" value="1"/>
</dbReference>
<keyword evidence="2" id="KW-0479">Metal-binding</keyword>
<dbReference type="AlphaFoldDB" id="A0A1C3ZLR0"/>
<keyword evidence="7" id="KW-1185">Reference proteome</keyword>
<evidence type="ECO:0000256" key="4">
    <source>
        <dbReference type="ARBA" id="ARBA00022833"/>
    </source>
</evidence>
<dbReference type="PANTHER" id="PTHR11271">
    <property type="entry name" value="GUANINE DEAMINASE"/>
    <property type="match status" value="1"/>
</dbReference>
<dbReference type="InterPro" id="IPR051607">
    <property type="entry name" value="Metallo-dep_hydrolases"/>
</dbReference>
<dbReference type="SUPFAM" id="SSF51556">
    <property type="entry name" value="Metallo-dependent hydrolases"/>
    <property type="match status" value="1"/>
</dbReference>
<feature type="domain" description="Amidohydrolase-related" evidence="5">
    <location>
        <begin position="88"/>
        <end position="463"/>
    </location>
</feature>
<name>A0A1C3ZLR0_9LACO</name>
<organism evidence="6 7">
    <name type="scientific">Weissella bombi</name>
    <dbReference type="NCBI Taxonomy" id="1505725"/>
    <lineage>
        <taxon>Bacteria</taxon>
        <taxon>Bacillati</taxon>
        <taxon>Bacillota</taxon>
        <taxon>Bacilli</taxon>
        <taxon>Lactobacillales</taxon>
        <taxon>Lactobacillaceae</taxon>
        <taxon>Weissella</taxon>
    </lineage>
</organism>
<evidence type="ECO:0000259" key="5">
    <source>
        <dbReference type="Pfam" id="PF01979"/>
    </source>
</evidence>
<keyword evidence="3" id="KW-0378">Hydrolase</keyword>
<dbReference type="GO" id="GO:0005829">
    <property type="term" value="C:cytosol"/>
    <property type="evidence" value="ECO:0007669"/>
    <property type="project" value="TreeGrafter"/>
</dbReference>
<dbReference type="InterPro" id="IPR011059">
    <property type="entry name" value="Metal-dep_hydrolase_composite"/>
</dbReference>
<keyword evidence="4" id="KW-0862">Zinc</keyword>
<dbReference type="PANTHER" id="PTHR11271:SF6">
    <property type="entry name" value="GUANINE DEAMINASE"/>
    <property type="match status" value="1"/>
</dbReference>
<evidence type="ECO:0000256" key="2">
    <source>
        <dbReference type="ARBA" id="ARBA00022723"/>
    </source>
</evidence>
<gene>
    <name evidence="6" type="ORF">GA0061074_10290</name>
</gene>
<dbReference type="STRING" id="1505725.GA0061074_10290"/>
<dbReference type="GO" id="GO:0046098">
    <property type="term" value="P:guanine metabolic process"/>
    <property type="evidence" value="ECO:0007669"/>
    <property type="project" value="TreeGrafter"/>
</dbReference>
<dbReference type="InterPro" id="IPR032466">
    <property type="entry name" value="Metal_Hydrolase"/>
</dbReference>
<protein>
    <submittedName>
        <fullName evidence="6">Guanine deaminase</fullName>
    </submittedName>
</protein>
<reference evidence="7" key="1">
    <citation type="submission" date="2016-08" db="EMBL/GenBank/DDBJ databases">
        <authorList>
            <person name="Varghese N."/>
            <person name="Submissions Spin"/>
        </authorList>
    </citation>
    <scope>NUCLEOTIDE SEQUENCE [LARGE SCALE GENOMIC DNA]</scope>
    <source>
        <strain evidence="7">R-53094</strain>
    </source>
</reference>
<dbReference type="GO" id="GO:0008892">
    <property type="term" value="F:guanine deaminase activity"/>
    <property type="evidence" value="ECO:0007669"/>
    <property type="project" value="TreeGrafter"/>
</dbReference>
<evidence type="ECO:0000313" key="7">
    <source>
        <dbReference type="Proteomes" id="UP000199268"/>
    </source>
</evidence>
<dbReference type="SUPFAM" id="SSF51338">
    <property type="entry name" value="Composite domain of metallo-dependent hydrolases"/>
    <property type="match status" value="1"/>
</dbReference>
<dbReference type="EMBL" id="FMAO01000002">
    <property type="protein sequence ID" value="SCB83407.1"/>
    <property type="molecule type" value="Genomic_DNA"/>
</dbReference>
<evidence type="ECO:0000256" key="1">
    <source>
        <dbReference type="ARBA" id="ARBA00001947"/>
    </source>
</evidence>
<comment type="cofactor">
    <cofactor evidence="1">
        <name>Zn(2+)</name>
        <dbReference type="ChEBI" id="CHEBI:29105"/>
    </cofactor>
</comment>
<dbReference type="GO" id="GO:0008270">
    <property type="term" value="F:zinc ion binding"/>
    <property type="evidence" value="ECO:0007669"/>
    <property type="project" value="TreeGrafter"/>
</dbReference>
<accession>A0A1C3ZLR0</accession>